<proteinExistence type="predicted"/>
<evidence type="ECO:0008006" key="3">
    <source>
        <dbReference type="Google" id="ProtNLM"/>
    </source>
</evidence>
<gene>
    <name evidence="1" type="ORF">OUZ56_032078</name>
</gene>
<accession>A0ABQ9ZWV8</accession>
<protein>
    <recommendedName>
        <fullName evidence="3">THAP-type domain-containing protein</fullName>
    </recommendedName>
</protein>
<sequence>MTQILDPKSVYLWPTFFVFSGKVVFESSFKCKVSNCRNIKSGSVKVFSLPKAGQRRDLCLKRIAINYGNCSVENLFVCSFHFVSVIADRIGHRMLRCAIKSNAKKDVEQPYTDK</sequence>
<evidence type="ECO:0000313" key="1">
    <source>
        <dbReference type="EMBL" id="KAK4017125.1"/>
    </source>
</evidence>
<reference evidence="1 2" key="1">
    <citation type="journal article" date="2023" name="Nucleic Acids Res.">
        <title>The hologenome of Daphnia magna reveals possible DNA methylation and microbiome-mediated evolution of the host genome.</title>
        <authorList>
            <person name="Chaturvedi A."/>
            <person name="Li X."/>
            <person name="Dhandapani V."/>
            <person name="Marshall H."/>
            <person name="Kissane S."/>
            <person name="Cuenca-Cambronero M."/>
            <person name="Asole G."/>
            <person name="Calvet F."/>
            <person name="Ruiz-Romero M."/>
            <person name="Marangio P."/>
            <person name="Guigo R."/>
            <person name="Rago D."/>
            <person name="Mirbahai L."/>
            <person name="Eastwood N."/>
            <person name="Colbourne J.K."/>
            <person name="Zhou J."/>
            <person name="Mallon E."/>
            <person name="Orsini L."/>
        </authorList>
    </citation>
    <scope>NUCLEOTIDE SEQUENCE [LARGE SCALE GENOMIC DNA]</scope>
    <source>
        <strain evidence="1">LRV0_1</strain>
    </source>
</reference>
<dbReference type="Proteomes" id="UP001234178">
    <property type="component" value="Unassembled WGS sequence"/>
</dbReference>
<evidence type="ECO:0000313" key="2">
    <source>
        <dbReference type="Proteomes" id="UP001234178"/>
    </source>
</evidence>
<dbReference type="EMBL" id="JAOYFB010000005">
    <property type="protein sequence ID" value="KAK4017125.1"/>
    <property type="molecule type" value="Genomic_DNA"/>
</dbReference>
<organism evidence="1 2">
    <name type="scientific">Daphnia magna</name>
    <dbReference type="NCBI Taxonomy" id="35525"/>
    <lineage>
        <taxon>Eukaryota</taxon>
        <taxon>Metazoa</taxon>
        <taxon>Ecdysozoa</taxon>
        <taxon>Arthropoda</taxon>
        <taxon>Crustacea</taxon>
        <taxon>Branchiopoda</taxon>
        <taxon>Diplostraca</taxon>
        <taxon>Cladocera</taxon>
        <taxon>Anomopoda</taxon>
        <taxon>Daphniidae</taxon>
        <taxon>Daphnia</taxon>
    </lineage>
</organism>
<comment type="caution">
    <text evidence="1">The sequence shown here is derived from an EMBL/GenBank/DDBJ whole genome shotgun (WGS) entry which is preliminary data.</text>
</comment>
<name>A0ABQ9ZWV8_9CRUS</name>
<keyword evidence="2" id="KW-1185">Reference proteome</keyword>